<gene>
    <name evidence="2" type="ORF">J4709_41345</name>
</gene>
<accession>A0ABS3S751</accession>
<evidence type="ECO:0000313" key="2">
    <source>
        <dbReference type="EMBL" id="MBO2464035.1"/>
    </source>
</evidence>
<reference evidence="2 3" key="1">
    <citation type="submission" date="2021-03" db="EMBL/GenBank/DDBJ databases">
        <title>Actinomadura violae sp. nov., isolated from lichen in Thailand.</title>
        <authorList>
            <person name="Kanchanasin P."/>
            <person name="Saeng-In P."/>
            <person name="Phongsopitanun W."/>
            <person name="Yuki M."/>
            <person name="Kudo T."/>
            <person name="Ohkuma M."/>
            <person name="Tanasupawat S."/>
        </authorList>
    </citation>
    <scope>NUCLEOTIDE SEQUENCE [LARGE SCALE GENOMIC DNA]</scope>
    <source>
        <strain evidence="2 3">LCR2-06</strain>
    </source>
</reference>
<proteinExistence type="predicted"/>
<dbReference type="RefSeq" id="WP_208250245.1">
    <property type="nucleotide sequence ID" value="NZ_JAGEPF010000032.1"/>
</dbReference>
<feature type="region of interest" description="Disordered" evidence="1">
    <location>
        <begin position="128"/>
        <end position="152"/>
    </location>
</feature>
<evidence type="ECO:0000256" key="1">
    <source>
        <dbReference type="SAM" id="MobiDB-lite"/>
    </source>
</evidence>
<organism evidence="2 3">
    <name type="scientific">Actinomadura violacea</name>
    <dbReference type="NCBI Taxonomy" id="2819934"/>
    <lineage>
        <taxon>Bacteria</taxon>
        <taxon>Bacillati</taxon>
        <taxon>Actinomycetota</taxon>
        <taxon>Actinomycetes</taxon>
        <taxon>Streptosporangiales</taxon>
        <taxon>Thermomonosporaceae</taxon>
        <taxon>Actinomadura</taxon>
    </lineage>
</organism>
<dbReference type="EMBL" id="JAGEPF010000032">
    <property type="protein sequence ID" value="MBO2464035.1"/>
    <property type="molecule type" value="Genomic_DNA"/>
</dbReference>
<dbReference type="Proteomes" id="UP000680206">
    <property type="component" value="Unassembled WGS sequence"/>
</dbReference>
<evidence type="ECO:0000313" key="3">
    <source>
        <dbReference type="Proteomes" id="UP000680206"/>
    </source>
</evidence>
<keyword evidence="3" id="KW-1185">Reference proteome</keyword>
<name>A0ABS3S751_9ACTN</name>
<protein>
    <submittedName>
        <fullName evidence="2">Uncharacterized protein</fullName>
    </submittedName>
</protein>
<comment type="caution">
    <text evidence="2">The sequence shown here is derived from an EMBL/GenBank/DDBJ whole genome shotgun (WGS) entry which is preliminary data.</text>
</comment>
<sequence>MGVLHPRCEAGYLARLRKETVLSGDMDGEPAATIVRQVSTPDLKPGDLVIHYGMHIRVPEWPCIWQHKGSTVYGWLGEIENLKEVLLAGCVPISFLRRTQWVEGEGWVSAIENTWSIQGNELASWYVEEPTGGPESAQPAIEPPVDADHITT</sequence>